<keyword evidence="7" id="KW-1185">Reference proteome</keyword>
<dbReference type="PROSITE" id="PS50290">
    <property type="entry name" value="PI3_4_KINASE_3"/>
    <property type="match status" value="1"/>
</dbReference>
<dbReference type="GO" id="GO:0005737">
    <property type="term" value="C:cytoplasm"/>
    <property type="evidence" value="ECO:0007669"/>
    <property type="project" value="TreeGrafter"/>
</dbReference>
<evidence type="ECO:0000256" key="3">
    <source>
        <dbReference type="ARBA" id="ARBA00022679"/>
    </source>
</evidence>
<dbReference type="EMBL" id="CAJJDO010000019">
    <property type="protein sequence ID" value="CAD8149708.1"/>
    <property type="molecule type" value="Genomic_DNA"/>
</dbReference>
<dbReference type="OrthoDB" id="10264149at2759"/>
<dbReference type="InterPro" id="IPR000403">
    <property type="entry name" value="PI3/4_kinase_cat_dom"/>
</dbReference>
<dbReference type="GO" id="GO:0004430">
    <property type="term" value="F:1-phosphatidylinositol 4-kinase activity"/>
    <property type="evidence" value="ECO:0007669"/>
    <property type="project" value="UniProtKB-EC"/>
</dbReference>
<comment type="catalytic activity">
    <reaction evidence="1">
        <text>a 1,2-diacyl-sn-glycero-3-phospho-(1D-myo-inositol) + ATP = a 1,2-diacyl-sn-glycero-3-phospho-(1D-myo-inositol 4-phosphate) + ADP + H(+)</text>
        <dbReference type="Rhea" id="RHEA:19877"/>
        <dbReference type="ChEBI" id="CHEBI:15378"/>
        <dbReference type="ChEBI" id="CHEBI:30616"/>
        <dbReference type="ChEBI" id="CHEBI:57880"/>
        <dbReference type="ChEBI" id="CHEBI:58178"/>
        <dbReference type="ChEBI" id="CHEBI:456216"/>
        <dbReference type="EC" id="2.7.1.67"/>
    </reaction>
</comment>
<evidence type="ECO:0000313" key="6">
    <source>
        <dbReference type="EMBL" id="CAD8149708.1"/>
    </source>
</evidence>
<protein>
    <recommendedName>
        <fullName evidence="2">1-phosphatidylinositol 4-kinase</fullName>
        <ecNumber evidence="2">2.7.1.67</ecNumber>
    </recommendedName>
</protein>
<accession>A0A8S1TCV4</accession>
<organism evidence="6 7">
    <name type="scientific">Paramecium pentaurelia</name>
    <dbReference type="NCBI Taxonomy" id="43138"/>
    <lineage>
        <taxon>Eukaryota</taxon>
        <taxon>Sar</taxon>
        <taxon>Alveolata</taxon>
        <taxon>Ciliophora</taxon>
        <taxon>Intramacronucleata</taxon>
        <taxon>Oligohymenophorea</taxon>
        <taxon>Peniculida</taxon>
        <taxon>Parameciidae</taxon>
        <taxon>Paramecium</taxon>
    </lineage>
</organism>
<evidence type="ECO:0000313" key="7">
    <source>
        <dbReference type="Proteomes" id="UP000689195"/>
    </source>
</evidence>
<dbReference type="InterPro" id="IPR015433">
    <property type="entry name" value="PI3/4_kinase"/>
</dbReference>
<keyword evidence="3" id="KW-0808">Transferase</keyword>
<evidence type="ECO:0000259" key="5">
    <source>
        <dbReference type="PROSITE" id="PS50290"/>
    </source>
</evidence>
<dbReference type="PANTHER" id="PTHR10048:SF22">
    <property type="entry name" value="PHOSPHATIDYLINOSITOL 4-KINASE BETA"/>
    <property type="match status" value="1"/>
</dbReference>
<dbReference type="InterPro" id="IPR018936">
    <property type="entry name" value="PI3/4_kinase_CS"/>
</dbReference>
<dbReference type="GO" id="GO:0046854">
    <property type="term" value="P:phosphatidylinositol phosphate biosynthetic process"/>
    <property type="evidence" value="ECO:0007669"/>
    <property type="project" value="InterPro"/>
</dbReference>
<feature type="domain" description="PI3K/PI4K catalytic" evidence="5">
    <location>
        <begin position="1077"/>
        <end position="1341"/>
    </location>
</feature>
<evidence type="ECO:0000256" key="2">
    <source>
        <dbReference type="ARBA" id="ARBA00012169"/>
    </source>
</evidence>
<dbReference type="SMART" id="SM00146">
    <property type="entry name" value="PI3Kc"/>
    <property type="match status" value="1"/>
</dbReference>
<dbReference type="GO" id="GO:0016020">
    <property type="term" value="C:membrane"/>
    <property type="evidence" value="ECO:0007669"/>
    <property type="project" value="TreeGrafter"/>
</dbReference>
<sequence length="1357" mass="159604">MKNSLTKFYTLNSFSQDKTYTFVKQRKEQLQEEIVKINEETEFEEFAEFKLLNQDETIISIKYTVDQFYDPFQQQEIKVEHYVQELIYNIRRKYPWITVLEKRISQSAELLCQIQLYNQKHKIVLFNKPFTNTQHILELLKLYIERGTINIKFICHNQDVIALGGQLNNLFEDAFITISQKDKLQINDKSHIPAKLITINKKITSNFINFKDLPLNNDFIVDVQGKHFKYVHQDVNFNENVIELERNDIIQAKYKLIHQGKLIEADKFLVNGMTINYNGEYRFWTKPQMEYIVSIEKLDFYPKQHILITKGFGEYKQEIEMIKIQKTILKITSKNIIDQSILDNVDISIDGKIIGQTNKNGTIVIQNLELRSIVIKAAKKGFLTMPLQFDISANNIGQSLLIEMFPDYFSLMNQFHILVVKPKSAKKLSLQLVDLDEQNKSNIQQKIVPYSNGTIVNYGIHISNFDAFDKQKNIYQLFIKDSKEILPRCRQTSTNINKKSQHINVSPNNQMKTRIINQNSDLKTERGLNQNKKVTPNLEVEHLHIYLSFGMDIVCQQIFEVEKFTSKYKEELLNQMVKLIAADNKSLNQKLIKDVKLVIFYNYQQIKYDYYDIFYIYNKSIKIYFKVFEEIWKLQIVQVIQIMSFLYKQLQINQEIDMNNSKINDDTNYCCFANGRRNSDSFFANHVIDDDGDVLRTTGVLLQLYKGGQDIEVIVKNLEKVRLNPNWLSQKREDLEYYIPQFINYLVFRANHNELINFLFDVCQNNFFFAHLTYFQLKSQTQIVNKKVINLKDVQKFLIDYTNIMKEKYGNEYLINGQQFVSHNSNKESIQIYGTPGYDQQISKVNASEINIRQYLSVNKDNQNNEQNNGFSSTINFWDDIIRISERLYLAYPQIISLKADLQRINQNLPSSVYIPFVKDQIRNYVVLNIVASETKVFSTKERSPFYICLEIYRPDVEKDQRNDYKQSEAITLQKSILQQKMSINGSVCLDQGKYPNVHKISVQQPLQIIDEDIIDETPTVQFYSPENDEEVEEKSVYQSFSKENNEDFVSVGSSFVQENQRKSMLLGQDGQSLFGESAKDQEQRIKEQSLFGNFKSWRLVHLIVKSGDNLKQEQFAMQLLSTIDQIFIIEDLPMRLSIYEVISLGPNYGLIEMVKDAITIDSLKRQLWNRQQTLSQFFDDRHRTNFMHSLVGYSLACYILQLKDRHNGNILLKRDGHLVHIDFGFFLGNAPGKGIEIENKVAFKLLSEYIEILGGVSSDLFKKFRELFYKGFMALRKHSDRILLLVKMMYSGHKNSMPCFKRGDKSITQLEERFYQYEDDNQKLNVICQNIINSSIDNWRAKWYDKYQYYVQGIFY</sequence>
<keyword evidence="4" id="KW-0418">Kinase</keyword>
<name>A0A8S1TCV4_9CILI</name>
<dbReference type="CDD" id="cd00893">
    <property type="entry name" value="PI4Kc_III"/>
    <property type="match status" value="1"/>
</dbReference>
<reference evidence="6" key="1">
    <citation type="submission" date="2021-01" db="EMBL/GenBank/DDBJ databases">
        <authorList>
            <consortium name="Genoscope - CEA"/>
            <person name="William W."/>
        </authorList>
    </citation>
    <scope>NUCLEOTIDE SEQUENCE</scope>
</reference>
<dbReference type="GO" id="GO:0048015">
    <property type="term" value="P:phosphatidylinositol-mediated signaling"/>
    <property type="evidence" value="ECO:0007669"/>
    <property type="project" value="TreeGrafter"/>
</dbReference>
<dbReference type="Proteomes" id="UP000689195">
    <property type="component" value="Unassembled WGS sequence"/>
</dbReference>
<dbReference type="PANTHER" id="PTHR10048">
    <property type="entry name" value="PHOSPHATIDYLINOSITOL KINASE"/>
    <property type="match status" value="1"/>
</dbReference>
<comment type="caution">
    <text evidence="6">The sequence shown here is derived from an EMBL/GenBank/DDBJ whole genome shotgun (WGS) entry which is preliminary data.</text>
</comment>
<evidence type="ECO:0000256" key="1">
    <source>
        <dbReference type="ARBA" id="ARBA00001686"/>
    </source>
</evidence>
<evidence type="ECO:0000256" key="4">
    <source>
        <dbReference type="ARBA" id="ARBA00022777"/>
    </source>
</evidence>
<dbReference type="Pfam" id="PF00454">
    <property type="entry name" value="PI3_PI4_kinase"/>
    <property type="match status" value="1"/>
</dbReference>
<gene>
    <name evidence="6" type="ORF">PPENT_87.1.T0190247</name>
</gene>
<dbReference type="PROSITE" id="PS00916">
    <property type="entry name" value="PI3_4_KINASE_2"/>
    <property type="match status" value="1"/>
</dbReference>
<proteinExistence type="predicted"/>
<dbReference type="EC" id="2.7.1.67" evidence="2"/>
<dbReference type="FunFam" id="1.10.1070.11:FF:000016">
    <property type="entry name" value="PIK1p Phosphatidylinositol 4-kinase"/>
    <property type="match status" value="1"/>
</dbReference>